<dbReference type="OrthoDB" id="9796486at2"/>
<sequence length="295" mass="32667">MPTLFHPGELWVQERLGVRESVDKWAGRAIRSRMPDQHRNMFRQLPFLVAAGRDNRHRIWATLLTGAPGFIQSPADTRLHIQARPRAGDALDHAFTIGADIGLLGIDLASRRRNRANGNVTRHTNETIAVGVRQSYGNCPSYITQRQWRPVERAPHAVHTARASSLDIATAAWIRHADTFFIASGAARDAAEAGGLDASHRSGPPGLVEVLSERELLFPDYAGNNFFNTLGNLVLNPNVGLLFIDFEQGSLLQVNGCARIDWDSPEVARRPGAQRLVSVSVEEVVVQRCVLPLRW</sequence>
<dbReference type="InterPro" id="IPR012349">
    <property type="entry name" value="Split_barrel_FMN-bd"/>
</dbReference>
<keyword evidence="2" id="KW-1185">Reference proteome</keyword>
<comment type="caution">
    <text evidence="1">The sequence shown here is derived from an EMBL/GenBank/DDBJ whole genome shotgun (WGS) entry which is preliminary data.</text>
</comment>
<protein>
    <submittedName>
        <fullName evidence="1">Flavin-nucleotide-binding protein</fullName>
    </submittedName>
</protein>
<reference evidence="1 2" key="1">
    <citation type="submission" date="2019-04" db="EMBL/GenBank/DDBJ databases">
        <title>Taxonomy of novel Haliea sp. from mangrove soil of West Coast of India.</title>
        <authorList>
            <person name="Verma A."/>
            <person name="Kumar P."/>
            <person name="Krishnamurthi S."/>
        </authorList>
    </citation>
    <scope>NUCLEOTIDE SEQUENCE [LARGE SCALE GENOMIC DNA]</scope>
    <source>
        <strain evidence="1 2">SAOS-164</strain>
    </source>
</reference>
<dbReference type="EMBL" id="SRLE01000009">
    <property type="protein sequence ID" value="TGD72536.1"/>
    <property type="molecule type" value="Genomic_DNA"/>
</dbReference>
<name>A0A4Z0LZC4_9GAMM</name>
<accession>A0A4Z0LZC4</accession>
<dbReference type="PANTHER" id="PTHR42815:SF2">
    <property type="entry name" value="FAD-BINDING, PUTATIVE (AFU_ORTHOLOGUE AFUA_6G07600)-RELATED"/>
    <property type="match status" value="1"/>
</dbReference>
<organism evidence="1 2">
    <name type="scientific">Mangrovimicrobium sediminis</name>
    <dbReference type="NCBI Taxonomy" id="2562682"/>
    <lineage>
        <taxon>Bacteria</taxon>
        <taxon>Pseudomonadati</taxon>
        <taxon>Pseudomonadota</taxon>
        <taxon>Gammaproteobacteria</taxon>
        <taxon>Cellvibrionales</taxon>
        <taxon>Halieaceae</taxon>
        <taxon>Mangrovimicrobium</taxon>
    </lineage>
</organism>
<dbReference type="SUPFAM" id="SSF50475">
    <property type="entry name" value="FMN-binding split barrel"/>
    <property type="match status" value="1"/>
</dbReference>
<dbReference type="RefSeq" id="WP_135444742.1">
    <property type="nucleotide sequence ID" value="NZ_SRLE01000009.1"/>
</dbReference>
<proteinExistence type="predicted"/>
<dbReference type="AlphaFoldDB" id="A0A4Z0LZC4"/>
<dbReference type="Gene3D" id="2.30.110.10">
    <property type="entry name" value="Electron Transport, Fmn-binding Protein, Chain A"/>
    <property type="match status" value="1"/>
</dbReference>
<evidence type="ECO:0000313" key="1">
    <source>
        <dbReference type="EMBL" id="TGD72536.1"/>
    </source>
</evidence>
<evidence type="ECO:0000313" key="2">
    <source>
        <dbReference type="Proteomes" id="UP000298050"/>
    </source>
</evidence>
<dbReference type="Proteomes" id="UP000298050">
    <property type="component" value="Unassembled WGS sequence"/>
</dbReference>
<dbReference type="PANTHER" id="PTHR42815">
    <property type="entry name" value="FAD-BINDING, PUTATIVE (AFU_ORTHOLOGUE AFUA_6G07600)-RELATED"/>
    <property type="match status" value="1"/>
</dbReference>
<gene>
    <name evidence="1" type="ORF">E4634_13490</name>
</gene>